<comment type="caution">
    <text evidence="3">The sequence shown here is derived from an EMBL/GenBank/DDBJ whole genome shotgun (WGS) entry which is preliminary data.</text>
</comment>
<reference evidence="3" key="1">
    <citation type="journal article" date="2013" name="Genome Biol.">
        <title>Comparative genomics of the core and accessory genomes of 48 Sinorhizobium strains comprising five genospecies.</title>
        <authorList>
            <person name="Sugawara M."/>
            <person name="Epstein B."/>
            <person name="Badgley B.D."/>
            <person name="Unno T."/>
            <person name="Xu L."/>
            <person name="Reese J."/>
            <person name="Gyaneshwar P."/>
            <person name="Denny R."/>
            <person name="Mudge J."/>
            <person name="Bharti A.K."/>
            <person name="Farmer A.D."/>
            <person name="May G.D."/>
            <person name="Woodward J.E."/>
            <person name="Medigue C."/>
            <person name="Vallenet D."/>
            <person name="Lajus A."/>
            <person name="Rouy Z."/>
            <person name="Martinez-Vaz B."/>
            <person name="Tiffin P."/>
            <person name="Young N.D."/>
            <person name="Sadowsky M.J."/>
        </authorList>
    </citation>
    <scope>NUCLEOTIDE SEQUENCE</scope>
    <source>
        <strain evidence="3">M30</strain>
    </source>
</reference>
<dbReference type="EMBL" id="WISP01000172">
    <property type="protein sequence ID" value="MQW06587.1"/>
    <property type="molecule type" value="Genomic_DNA"/>
</dbReference>
<evidence type="ECO:0000313" key="3">
    <source>
        <dbReference type="EMBL" id="MQW06587.1"/>
    </source>
</evidence>
<protein>
    <submittedName>
        <fullName evidence="3">DUF1073 domain-containing protein</fullName>
    </submittedName>
</protein>
<sequence length="455" mass="51620">MNKLRLVVNNAVRRLDAMFPGYFASAKHNHYKDFGYPETLNFSQLYAMYTRNGIAQAGVNKTVLKTWQDNPFLLEKERDGSEVGQSDETTLEKQIRQRFDDLRLWPRLSEADGMSLVGAYSGVILRFADSKLFEEPVDHVPGGLDGLVEVIPAWEGQLTVSQWDTDERSESYGQPKMFQFNESAVDSKQQPRSFVVHPDRVIIWSKNGTVHGKSILEPGYNDLLTLEKVSGAGGEGFWKNAKSAPVLEVDPEAKLTEMARMMGVPLDELVDKMNDQVEDWQKGFDKLLMVQGMEAKTLGITLPSPEHFFAIALQSFAASINMPVKILVGMQTGERASKEDADEWALTNMSRRNNYVIPNIRTLVQRLERVGILPERDWFVDWTDLTESSMSEKIERANKMAETNQKMGDVYVFTDDEIRQVVGYEPLKDSEKYRNEPTDEETEGALGTKPKDIEQ</sequence>
<feature type="domain" description="Anti-CBASS protein Acb1-like N-terminal" evidence="2">
    <location>
        <begin position="44"/>
        <end position="405"/>
    </location>
</feature>
<gene>
    <name evidence="3" type="ORF">GHK45_23530</name>
</gene>
<organism evidence="3">
    <name type="scientific">Rhizobium meliloti</name>
    <name type="common">Ensifer meliloti</name>
    <name type="synonym">Sinorhizobium meliloti</name>
    <dbReference type="NCBI Taxonomy" id="382"/>
    <lineage>
        <taxon>Bacteria</taxon>
        <taxon>Pseudomonadati</taxon>
        <taxon>Pseudomonadota</taxon>
        <taxon>Alphaproteobacteria</taxon>
        <taxon>Hyphomicrobiales</taxon>
        <taxon>Rhizobiaceae</taxon>
        <taxon>Sinorhizobium/Ensifer group</taxon>
        <taxon>Sinorhizobium</taxon>
    </lineage>
</organism>
<evidence type="ECO:0000259" key="2">
    <source>
        <dbReference type="Pfam" id="PF06381"/>
    </source>
</evidence>
<dbReference type="AlphaFoldDB" id="A0A6A7ZXR9"/>
<evidence type="ECO:0000256" key="1">
    <source>
        <dbReference type="SAM" id="MobiDB-lite"/>
    </source>
</evidence>
<feature type="compositionally biased region" description="Basic and acidic residues" evidence="1">
    <location>
        <begin position="426"/>
        <end position="437"/>
    </location>
</feature>
<proteinExistence type="predicted"/>
<name>A0A6A7ZXR9_RHIML</name>
<accession>A0A6A7ZXR9</accession>
<dbReference type="RefSeq" id="WP_153318647.1">
    <property type="nucleotide sequence ID" value="NZ_WISP01000172.1"/>
</dbReference>
<dbReference type="Pfam" id="PF06381">
    <property type="entry name" value="Phage_portal_3"/>
    <property type="match status" value="1"/>
</dbReference>
<dbReference type="InterPro" id="IPR024459">
    <property type="entry name" value="Acb1-like_N"/>
</dbReference>
<feature type="region of interest" description="Disordered" evidence="1">
    <location>
        <begin position="424"/>
        <end position="455"/>
    </location>
</feature>